<dbReference type="Gene3D" id="3.50.50.60">
    <property type="entry name" value="FAD/NAD(P)-binding domain"/>
    <property type="match status" value="1"/>
</dbReference>
<sequence length="67" mass="7742">MMCLFYKAYRGITVPNFPNLFILLGPNSRLGHSSVIIMLEAQLEYMAETLLYIDKNNLRSFSIKQNV</sequence>
<comment type="similarity">
    <text evidence="1">Belongs to the FAD-binding monooxygenase family.</text>
</comment>
<dbReference type="PANTHER" id="PTHR42877">
    <property type="entry name" value="L-ORNITHINE N(5)-MONOOXYGENASE-RELATED"/>
    <property type="match status" value="1"/>
</dbReference>
<evidence type="ECO:0000313" key="3">
    <source>
        <dbReference type="Proteomes" id="UP000663823"/>
    </source>
</evidence>
<dbReference type="Proteomes" id="UP000663823">
    <property type="component" value="Unassembled WGS sequence"/>
</dbReference>
<protein>
    <submittedName>
        <fullName evidence="2">Uncharacterized protein</fullName>
    </submittedName>
</protein>
<proteinExistence type="inferred from homology"/>
<dbReference type="AlphaFoldDB" id="A0A820EHY9"/>
<accession>A0A820EHY9</accession>
<comment type="caution">
    <text evidence="2">The sequence shown here is derived from an EMBL/GenBank/DDBJ whole genome shotgun (WGS) entry which is preliminary data.</text>
</comment>
<reference evidence="2" key="1">
    <citation type="submission" date="2021-02" db="EMBL/GenBank/DDBJ databases">
        <authorList>
            <person name="Nowell W R."/>
        </authorList>
    </citation>
    <scope>NUCLEOTIDE SEQUENCE</scope>
</reference>
<dbReference type="PANTHER" id="PTHR42877:SF4">
    <property type="entry name" value="FAD_NAD(P)-BINDING DOMAIN-CONTAINING PROTEIN-RELATED"/>
    <property type="match status" value="1"/>
</dbReference>
<feature type="non-terminal residue" evidence="2">
    <location>
        <position position="67"/>
    </location>
</feature>
<evidence type="ECO:0000313" key="2">
    <source>
        <dbReference type="EMBL" id="CAF4247332.1"/>
    </source>
</evidence>
<organism evidence="2 3">
    <name type="scientific">Rotaria sordida</name>
    <dbReference type="NCBI Taxonomy" id="392033"/>
    <lineage>
        <taxon>Eukaryota</taxon>
        <taxon>Metazoa</taxon>
        <taxon>Spiralia</taxon>
        <taxon>Gnathifera</taxon>
        <taxon>Rotifera</taxon>
        <taxon>Eurotatoria</taxon>
        <taxon>Bdelloidea</taxon>
        <taxon>Philodinida</taxon>
        <taxon>Philodinidae</taxon>
        <taxon>Rotaria</taxon>
    </lineage>
</organism>
<dbReference type="EMBL" id="CAJOAX010031436">
    <property type="protein sequence ID" value="CAF4247332.1"/>
    <property type="molecule type" value="Genomic_DNA"/>
</dbReference>
<dbReference type="InterPro" id="IPR051209">
    <property type="entry name" value="FAD-bind_Monooxygenase_sf"/>
</dbReference>
<evidence type="ECO:0000256" key="1">
    <source>
        <dbReference type="ARBA" id="ARBA00010139"/>
    </source>
</evidence>
<gene>
    <name evidence="2" type="ORF">OTI717_LOCUS40316</name>
</gene>
<name>A0A820EHY9_9BILA</name>
<dbReference type="InterPro" id="IPR036188">
    <property type="entry name" value="FAD/NAD-bd_sf"/>
</dbReference>